<organism evidence="2 3">
    <name type="scientific">Hassallia byssoidea VB512170</name>
    <dbReference type="NCBI Taxonomy" id="1304833"/>
    <lineage>
        <taxon>Bacteria</taxon>
        <taxon>Bacillati</taxon>
        <taxon>Cyanobacteriota</taxon>
        <taxon>Cyanophyceae</taxon>
        <taxon>Nostocales</taxon>
        <taxon>Tolypothrichaceae</taxon>
        <taxon>Hassallia</taxon>
    </lineage>
</organism>
<evidence type="ECO:0000256" key="1">
    <source>
        <dbReference type="SAM" id="Phobius"/>
    </source>
</evidence>
<dbReference type="RefSeq" id="WP_039738637.1">
    <property type="nucleotide sequence ID" value="NZ_JTCM02000138.1"/>
</dbReference>
<name>A0A846HLI8_9CYAN</name>
<comment type="caution">
    <text evidence="2">The sequence shown here is derived from an EMBL/GenBank/DDBJ whole genome shotgun (WGS) entry which is preliminary data.</text>
</comment>
<protein>
    <submittedName>
        <fullName evidence="2">Uncharacterized protein</fullName>
    </submittedName>
</protein>
<dbReference type="AlphaFoldDB" id="A0A846HLI8"/>
<dbReference type="EMBL" id="JTCM02000138">
    <property type="protein sequence ID" value="NEU76871.1"/>
    <property type="molecule type" value="Genomic_DNA"/>
</dbReference>
<proteinExistence type="predicted"/>
<keyword evidence="1" id="KW-0812">Transmembrane</keyword>
<sequence length="244" mass="28028">MIKETIRLLVTLLTFILLASLVHRFRYGATIGELIKTNFYEILPIRSLFWTLVAGLTYGFLLFSFASLSNLYSIIFKTYYSSQALEHLLVNSIFAGLLGILILLANSYLLNIPHHNPISVNTENLSIRYGIAPRLIKNLGVERFPNEIYSTIRRDKKIRWLFVIAGALCLGLILFLILKNEEYGLGIDFNQPIERFVLQSPSTWHIAPLCTILIIATLIVLLLFDNLDYTFITFTKFLYLKFIL</sequence>
<feature type="transmembrane region" description="Helical" evidence="1">
    <location>
        <begin position="48"/>
        <end position="76"/>
    </location>
</feature>
<feature type="transmembrane region" description="Helical" evidence="1">
    <location>
        <begin position="204"/>
        <end position="224"/>
    </location>
</feature>
<accession>A0A846HLI8</accession>
<feature type="transmembrane region" description="Helical" evidence="1">
    <location>
        <begin position="158"/>
        <end position="178"/>
    </location>
</feature>
<keyword evidence="1" id="KW-1133">Transmembrane helix</keyword>
<feature type="transmembrane region" description="Helical" evidence="1">
    <location>
        <begin position="88"/>
        <end position="109"/>
    </location>
</feature>
<gene>
    <name evidence="2" type="ORF">PI95_031330</name>
</gene>
<evidence type="ECO:0000313" key="3">
    <source>
        <dbReference type="Proteomes" id="UP000031549"/>
    </source>
</evidence>
<keyword evidence="3" id="KW-1185">Reference proteome</keyword>
<keyword evidence="1" id="KW-0472">Membrane</keyword>
<evidence type="ECO:0000313" key="2">
    <source>
        <dbReference type="EMBL" id="NEU76871.1"/>
    </source>
</evidence>
<dbReference type="Proteomes" id="UP000031549">
    <property type="component" value="Unassembled WGS sequence"/>
</dbReference>
<reference evidence="2 3" key="1">
    <citation type="journal article" date="2015" name="Genome Announc.">
        <title>Draft Genome Sequence of Cyanobacterium Hassallia byssoidea Strain VB512170, Isolated from Monuments in India.</title>
        <authorList>
            <person name="Singh D."/>
            <person name="Chandrababunaidu M.M."/>
            <person name="Panda A."/>
            <person name="Sen D."/>
            <person name="Bhattacharyya S."/>
            <person name="Adhikary S.P."/>
            <person name="Tripathy S."/>
        </authorList>
    </citation>
    <scope>NUCLEOTIDE SEQUENCE [LARGE SCALE GENOMIC DNA]</scope>
    <source>
        <strain evidence="2 3">VB512170</strain>
    </source>
</reference>